<protein>
    <recommendedName>
        <fullName evidence="7">Peptidase S24/S26A/S26B/S26C domain-containing protein</fullName>
    </recommendedName>
</protein>
<evidence type="ECO:0000256" key="5">
    <source>
        <dbReference type="ARBA" id="ARBA00023163"/>
    </source>
</evidence>
<dbReference type="PANTHER" id="PTHR40661">
    <property type="match status" value="1"/>
</dbReference>
<sequence length="356" mass="39826">MQKIIDRIAHLIDKKGISIRSFEAAIGASNGLINRAAKKRTDINAEWLSKIISAFPDVNPAWLLTGEGEMFRLSLESSEEKSQTKCAENATLSKGGMQGGTKGGFPKLQKMPPNAAEEKSQTKCAENTINLYDGDVDGVNDGKRNMQETPSINVSPKTIPSGRKYPEPHREAAMAGDARRHYVTMVEVPVVDVEAAAGGGSANSDYFEDAETLHFPSSVLSPTSSMRLCISVKGESMEPTLFDGTRIVVRRLDRSEWARIRSGNVYVVTDREGSTYVKRVRNNLQLFGMLTLVSDNPDQRKYKTFQLQEEEIFNVWEVELVISDTIPPSERERIDDLRDEMMELKAWLQTMMTREK</sequence>
<evidence type="ECO:0000259" key="7">
    <source>
        <dbReference type="Pfam" id="PF00717"/>
    </source>
</evidence>
<dbReference type="GO" id="GO:0006508">
    <property type="term" value="P:proteolysis"/>
    <property type="evidence" value="ECO:0007669"/>
    <property type="project" value="UniProtKB-KW"/>
</dbReference>
<evidence type="ECO:0000256" key="1">
    <source>
        <dbReference type="ARBA" id="ARBA00022670"/>
    </source>
</evidence>
<dbReference type="CDD" id="cd06529">
    <property type="entry name" value="S24_LexA-like"/>
    <property type="match status" value="1"/>
</dbReference>
<dbReference type="InterPro" id="IPR001387">
    <property type="entry name" value="Cro/C1-type_HTH"/>
</dbReference>
<feature type="region of interest" description="Disordered" evidence="6">
    <location>
        <begin position="144"/>
        <end position="168"/>
    </location>
</feature>
<evidence type="ECO:0000256" key="3">
    <source>
        <dbReference type="ARBA" id="ARBA00023015"/>
    </source>
</evidence>
<dbReference type="PROSITE" id="PS00501">
    <property type="entry name" value="SPASE_I_1"/>
    <property type="match status" value="1"/>
</dbReference>
<dbReference type="Gene3D" id="2.10.109.10">
    <property type="entry name" value="Umud Fragment, subunit A"/>
    <property type="match status" value="1"/>
</dbReference>
<dbReference type="GO" id="GO:0003677">
    <property type="term" value="F:DNA binding"/>
    <property type="evidence" value="ECO:0007669"/>
    <property type="project" value="UniProtKB-KW"/>
</dbReference>
<keyword evidence="5" id="KW-0804">Transcription</keyword>
<feature type="compositionally biased region" description="Polar residues" evidence="6">
    <location>
        <begin position="147"/>
        <end position="158"/>
    </location>
</feature>
<keyword evidence="3" id="KW-0805">Transcription regulation</keyword>
<dbReference type="PANTHER" id="PTHR40661:SF3">
    <property type="entry name" value="FELS-1 PROPHAGE TRANSCRIPTIONAL REGULATOR"/>
    <property type="match status" value="1"/>
</dbReference>
<dbReference type="GO" id="GO:0016020">
    <property type="term" value="C:membrane"/>
    <property type="evidence" value="ECO:0007669"/>
    <property type="project" value="InterPro"/>
</dbReference>
<reference evidence="8" key="2">
    <citation type="submission" date="2021-04" db="EMBL/GenBank/DDBJ databases">
        <authorList>
            <person name="Gilroy R."/>
        </authorList>
    </citation>
    <scope>NUCLEOTIDE SEQUENCE</scope>
    <source>
        <strain evidence="8">ChiHjej11B10-19426</strain>
    </source>
</reference>
<dbReference type="InterPro" id="IPR019756">
    <property type="entry name" value="Pept_S26A_signal_pept_1_Ser-AS"/>
</dbReference>
<dbReference type="Gene3D" id="1.10.260.40">
    <property type="entry name" value="lambda repressor-like DNA-binding domains"/>
    <property type="match status" value="1"/>
</dbReference>
<dbReference type="Proteomes" id="UP000824014">
    <property type="component" value="Unassembled WGS sequence"/>
</dbReference>
<dbReference type="EMBL" id="DXCC01000015">
    <property type="protein sequence ID" value="HIZ15194.1"/>
    <property type="molecule type" value="Genomic_DNA"/>
</dbReference>
<accession>A0A9D2ILD6</accession>
<organism evidence="8 9">
    <name type="scientific">Candidatus Tidjanibacter faecipullorum</name>
    <dbReference type="NCBI Taxonomy" id="2838766"/>
    <lineage>
        <taxon>Bacteria</taxon>
        <taxon>Pseudomonadati</taxon>
        <taxon>Bacteroidota</taxon>
        <taxon>Bacteroidia</taxon>
        <taxon>Bacteroidales</taxon>
        <taxon>Rikenellaceae</taxon>
        <taxon>Tidjanibacter</taxon>
    </lineage>
</organism>
<evidence type="ECO:0000313" key="9">
    <source>
        <dbReference type="Proteomes" id="UP000824014"/>
    </source>
</evidence>
<proteinExistence type="predicted"/>
<keyword evidence="1" id="KW-0645">Protease</keyword>
<evidence type="ECO:0000256" key="4">
    <source>
        <dbReference type="ARBA" id="ARBA00023125"/>
    </source>
</evidence>
<gene>
    <name evidence="8" type="ORF">H9816_04720</name>
</gene>
<dbReference type="SUPFAM" id="SSF51306">
    <property type="entry name" value="LexA/Signal peptidase"/>
    <property type="match status" value="1"/>
</dbReference>
<evidence type="ECO:0000256" key="6">
    <source>
        <dbReference type="SAM" id="MobiDB-lite"/>
    </source>
</evidence>
<dbReference type="InterPro" id="IPR036286">
    <property type="entry name" value="LexA/Signal_pep-like_sf"/>
</dbReference>
<dbReference type="AlphaFoldDB" id="A0A9D2ILD6"/>
<name>A0A9D2ILD6_9BACT</name>
<evidence type="ECO:0000313" key="8">
    <source>
        <dbReference type="EMBL" id="HIZ15194.1"/>
    </source>
</evidence>
<comment type="caution">
    <text evidence="8">The sequence shown here is derived from an EMBL/GenBank/DDBJ whole genome shotgun (WGS) entry which is preliminary data.</text>
</comment>
<dbReference type="InterPro" id="IPR039418">
    <property type="entry name" value="LexA-like"/>
</dbReference>
<feature type="domain" description="Peptidase S24/S26A/S26B/S26C" evidence="7">
    <location>
        <begin position="189"/>
        <end position="304"/>
    </location>
</feature>
<dbReference type="InterPro" id="IPR010982">
    <property type="entry name" value="Lambda_DNA-bd_dom_sf"/>
</dbReference>
<dbReference type="CDD" id="cd00093">
    <property type="entry name" value="HTH_XRE"/>
    <property type="match status" value="1"/>
</dbReference>
<keyword evidence="4" id="KW-0238">DNA-binding</keyword>
<dbReference type="GO" id="GO:0004252">
    <property type="term" value="F:serine-type endopeptidase activity"/>
    <property type="evidence" value="ECO:0007669"/>
    <property type="project" value="InterPro"/>
</dbReference>
<reference evidence="8" key="1">
    <citation type="journal article" date="2021" name="PeerJ">
        <title>Extensive microbial diversity within the chicken gut microbiome revealed by metagenomics and culture.</title>
        <authorList>
            <person name="Gilroy R."/>
            <person name="Ravi A."/>
            <person name="Getino M."/>
            <person name="Pursley I."/>
            <person name="Horton D.L."/>
            <person name="Alikhan N.F."/>
            <person name="Baker D."/>
            <person name="Gharbi K."/>
            <person name="Hall N."/>
            <person name="Watson M."/>
            <person name="Adriaenssens E.M."/>
            <person name="Foster-Nyarko E."/>
            <person name="Jarju S."/>
            <person name="Secka A."/>
            <person name="Antonio M."/>
            <person name="Oren A."/>
            <person name="Chaudhuri R.R."/>
            <person name="La Ragione R."/>
            <person name="Hildebrand F."/>
            <person name="Pallen M.J."/>
        </authorList>
    </citation>
    <scope>NUCLEOTIDE SEQUENCE</scope>
    <source>
        <strain evidence="8">ChiHjej11B10-19426</strain>
    </source>
</reference>
<dbReference type="InterPro" id="IPR015927">
    <property type="entry name" value="Peptidase_S24_S26A/B/C"/>
</dbReference>
<evidence type="ECO:0000256" key="2">
    <source>
        <dbReference type="ARBA" id="ARBA00022801"/>
    </source>
</evidence>
<dbReference type="Pfam" id="PF00717">
    <property type="entry name" value="Peptidase_S24"/>
    <property type="match status" value="1"/>
</dbReference>
<keyword evidence="2" id="KW-0378">Hydrolase</keyword>